<evidence type="ECO:0000313" key="2">
    <source>
        <dbReference type="EMBL" id="GBN86336.1"/>
    </source>
</evidence>
<keyword evidence="1" id="KW-1133">Transmembrane helix</keyword>
<evidence type="ECO:0000256" key="1">
    <source>
        <dbReference type="SAM" id="Phobius"/>
    </source>
</evidence>
<evidence type="ECO:0000313" key="3">
    <source>
        <dbReference type="Proteomes" id="UP000499080"/>
    </source>
</evidence>
<accession>A0A4Y2SFI3</accession>
<reference evidence="2 3" key="1">
    <citation type="journal article" date="2019" name="Sci. Rep.">
        <title>Orb-weaving spider Araneus ventricosus genome elucidates the spidroin gene catalogue.</title>
        <authorList>
            <person name="Kono N."/>
            <person name="Nakamura H."/>
            <person name="Ohtoshi R."/>
            <person name="Moran D.A.P."/>
            <person name="Shinohara A."/>
            <person name="Yoshida Y."/>
            <person name="Fujiwara M."/>
            <person name="Mori M."/>
            <person name="Tomita M."/>
            <person name="Arakawa K."/>
        </authorList>
    </citation>
    <scope>NUCLEOTIDE SEQUENCE [LARGE SCALE GENOMIC DNA]</scope>
</reference>
<keyword evidence="1" id="KW-0472">Membrane</keyword>
<keyword evidence="1" id="KW-0812">Transmembrane</keyword>
<dbReference type="Proteomes" id="UP000499080">
    <property type="component" value="Unassembled WGS sequence"/>
</dbReference>
<sequence length="103" mass="11140">MIMESFHEIAGSSGQRPCAYHMISNCASSYAALLHHPSVTKPYGMSVQLAGCGTDEPILWPTSASIAVCFLCLILGTCILGTVLDVIIRYQVETHQHSDPDCK</sequence>
<name>A0A4Y2SFI3_ARAVE</name>
<proteinExistence type="predicted"/>
<comment type="caution">
    <text evidence="2">The sequence shown here is derived from an EMBL/GenBank/DDBJ whole genome shotgun (WGS) entry which is preliminary data.</text>
</comment>
<keyword evidence="3" id="KW-1185">Reference proteome</keyword>
<organism evidence="2 3">
    <name type="scientific">Araneus ventricosus</name>
    <name type="common">Orbweaver spider</name>
    <name type="synonym">Epeira ventricosa</name>
    <dbReference type="NCBI Taxonomy" id="182803"/>
    <lineage>
        <taxon>Eukaryota</taxon>
        <taxon>Metazoa</taxon>
        <taxon>Ecdysozoa</taxon>
        <taxon>Arthropoda</taxon>
        <taxon>Chelicerata</taxon>
        <taxon>Arachnida</taxon>
        <taxon>Araneae</taxon>
        <taxon>Araneomorphae</taxon>
        <taxon>Entelegynae</taxon>
        <taxon>Araneoidea</taxon>
        <taxon>Araneidae</taxon>
        <taxon>Araneus</taxon>
    </lineage>
</organism>
<protein>
    <submittedName>
        <fullName evidence="2">Uncharacterized protein</fullName>
    </submittedName>
</protein>
<feature type="transmembrane region" description="Helical" evidence="1">
    <location>
        <begin position="64"/>
        <end position="88"/>
    </location>
</feature>
<gene>
    <name evidence="2" type="ORF">AVEN_66036_1</name>
</gene>
<dbReference type="EMBL" id="BGPR01021235">
    <property type="protein sequence ID" value="GBN86336.1"/>
    <property type="molecule type" value="Genomic_DNA"/>
</dbReference>
<dbReference type="AlphaFoldDB" id="A0A4Y2SFI3"/>